<dbReference type="InterPro" id="IPR036390">
    <property type="entry name" value="WH_DNA-bd_sf"/>
</dbReference>
<evidence type="ECO:0000256" key="1">
    <source>
        <dbReference type="ARBA" id="ARBA00009437"/>
    </source>
</evidence>
<evidence type="ECO:0000313" key="6">
    <source>
        <dbReference type="EMBL" id="MCI2262631.1"/>
    </source>
</evidence>
<evidence type="ECO:0000256" key="2">
    <source>
        <dbReference type="ARBA" id="ARBA00023015"/>
    </source>
</evidence>
<reference evidence="7" key="3">
    <citation type="submission" date="2023-08" db="EMBL/GenBank/DDBJ databases">
        <title>Complete genome sequence of Xanthomonas indica.</title>
        <authorList>
            <person name="Patil P.B."/>
            <person name="Rana R."/>
        </authorList>
    </citation>
    <scope>NUCLEOTIDE SEQUENCE</scope>
    <source>
        <strain evidence="7">PPL560</strain>
    </source>
</reference>
<dbReference type="InterPro" id="IPR005119">
    <property type="entry name" value="LysR_subst-bd"/>
</dbReference>
<dbReference type="FunFam" id="1.10.10.10:FF:000001">
    <property type="entry name" value="LysR family transcriptional regulator"/>
    <property type="match status" value="1"/>
</dbReference>
<evidence type="ECO:0000256" key="3">
    <source>
        <dbReference type="ARBA" id="ARBA00023125"/>
    </source>
</evidence>
<dbReference type="Pfam" id="PF00126">
    <property type="entry name" value="HTH_1"/>
    <property type="match status" value="1"/>
</dbReference>
<dbReference type="CDD" id="cd08422">
    <property type="entry name" value="PBP2_CrgA_like"/>
    <property type="match status" value="1"/>
</dbReference>
<sequence>MSHDLNDTLIFVKVVEQGSFIAAANALGLPKTTVSRKVQDLEARLGARLLHRTTRRLGLTEAGAVYHEHCQRIARELEEAESAVGQLQAGPRGWLRFSVPYSAGISWVAPILGEFHRQHPEVRLEMIMTSDKVDPIAEGVDVALHMGTLPDSTMVARKLATFRTQVFASPYYIERHGEPLHPDDLQHHRTLALSTGRNGGNRLCWPLRNGKQSGEFLVQPILLANDSAALIGGLVCGEGLVLASDATIKPLIEAGKARRVLGGWVGPDLDFNAVFPGGRMLSPKVRAFVDFLVDKLNFDVSYMMAQCPAKLATQQAEDGAEFTLCSGVAMNTQSLGNVPRIATSPAPVPADAALDAEAEDEEDAALV</sequence>
<keyword evidence="4" id="KW-0804">Transcription</keyword>
<comment type="similarity">
    <text evidence="1">Belongs to the LysR transcriptional regulatory family.</text>
</comment>
<dbReference type="InterPro" id="IPR000847">
    <property type="entry name" value="LysR_HTH_N"/>
</dbReference>
<dbReference type="PROSITE" id="PS50931">
    <property type="entry name" value="HTH_LYSR"/>
    <property type="match status" value="1"/>
</dbReference>
<dbReference type="InterPro" id="IPR036388">
    <property type="entry name" value="WH-like_DNA-bd_sf"/>
</dbReference>
<reference evidence="6 8" key="1">
    <citation type="journal article" date="2022" name="Curr. Microbiol.">
        <title>Xanthomonas indica sp. nov., a Novel Member of Non-Pathogenic Xanthomonas Community from Healthy Rice Seeds.</title>
        <authorList>
            <person name="Rana R."/>
            <person name="Madhavan V.N."/>
            <person name="Saroha T."/>
            <person name="Bansal K."/>
            <person name="Kaur A."/>
            <person name="Sonti R.V."/>
            <person name="Patel H.K."/>
            <person name="Patil P.B."/>
        </authorList>
    </citation>
    <scope>NUCLEOTIDE SEQUENCE [LARGE SCALE GENOMIC DNA]</scope>
    <source>
        <strain evidence="6 8">PPL560</strain>
    </source>
</reference>
<dbReference type="SUPFAM" id="SSF53850">
    <property type="entry name" value="Periplasmic binding protein-like II"/>
    <property type="match status" value="1"/>
</dbReference>
<dbReference type="Proteomes" id="UP001430647">
    <property type="component" value="Unassembled WGS sequence"/>
</dbReference>
<dbReference type="PANTHER" id="PTHR30537:SF68">
    <property type="entry name" value="TRANSCRIPTIONAL REGULATOR-RELATED"/>
    <property type="match status" value="1"/>
</dbReference>
<evidence type="ECO:0000259" key="5">
    <source>
        <dbReference type="PROSITE" id="PS50931"/>
    </source>
</evidence>
<dbReference type="Gene3D" id="1.10.10.10">
    <property type="entry name" value="Winged helix-like DNA-binding domain superfamily/Winged helix DNA-binding domain"/>
    <property type="match status" value="1"/>
</dbReference>
<proteinExistence type="inferred from homology"/>
<dbReference type="EMBL" id="JAKJPQ010000011">
    <property type="protein sequence ID" value="MCI2262631.1"/>
    <property type="molecule type" value="Genomic_DNA"/>
</dbReference>
<dbReference type="EMBL" id="CP131914">
    <property type="protein sequence ID" value="XCI79542.1"/>
    <property type="molecule type" value="Genomic_DNA"/>
</dbReference>
<evidence type="ECO:0000256" key="4">
    <source>
        <dbReference type="ARBA" id="ARBA00023163"/>
    </source>
</evidence>
<dbReference type="GO" id="GO:0006351">
    <property type="term" value="P:DNA-templated transcription"/>
    <property type="evidence" value="ECO:0007669"/>
    <property type="project" value="TreeGrafter"/>
</dbReference>
<accession>A0AAU8I2X3</accession>
<dbReference type="InterPro" id="IPR058163">
    <property type="entry name" value="LysR-type_TF_proteobact-type"/>
</dbReference>
<gene>
    <name evidence="6" type="ORF">L3V74_13910</name>
    <name evidence="7" type="ORF">Q7W82_14820</name>
</gene>
<dbReference type="RefSeq" id="WP_160946023.1">
    <property type="nucleotide sequence ID" value="NZ_CP131914.1"/>
</dbReference>
<dbReference type="SUPFAM" id="SSF46785">
    <property type="entry name" value="Winged helix' DNA-binding domain"/>
    <property type="match status" value="1"/>
</dbReference>
<dbReference type="AlphaFoldDB" id="A0AAU8I2X3"/>
<dbReference type="KEGG" id="xin:Q7W82_14820"/>
<keyword evidence="8" id="KW-1185">Reference proteome</keyword>
<organism evidence="7">
    <name type="scientific">Xanthomonas indica</name>
    <dbReference type="NCBI Taxonomy" id="2912242"/>
    <lineage>
        <taxon>Bacteria</taxon>
        <taxon>Pseudomonadati</taxon>
        <taxon>Pseudomonadota</taxon>
        <taxon>Gammaproteobacteria</taxon>
        <taxon>Lysobacterales</taxon>
        <taxon>Lysobacteraceae</taxon>
        <taxon>Xanthomonas</taxon>
    </lineage>
</organism>
<evidence type="ECO:0000313" key="7">
    <source>
        <dbReference type="EMBL" id="XCI79542.1"/>
    </source>
</evidence>
<name>A0AAU8I2X3_9XANT</name>
<dbReference type="Gene3D" id="3.40.190.290">
    <property type="match status" value="1"/>
</dbReference>
<dbReference type="Pfam" id="PF03466">
    <property type="entry name" value="LysR_substrate"/>
    <property type="match status" value="1"/>
</dbReference>
<dbReference type="PANTHER" id="PTHR30537">
    <property type="entry name" value="HTH-TYPE TRANSCRIPTIONAL REGULATOR"/>
    <property type="match status" value="1"/>
</dbReference>
<dbReference type="GO" id="GO:0043565">
    <property type="term" value="F:sequence-specific DNA binding"/>
    <property type="evidence" value="ECO:0007669"/>
    <property type="project" value="TreeGrafter"/>
</dbReference>
<reference evidence="6" key="2">
    <citation type="submission" date="2022-01" db="EMBL/GenBank/DDBJ databases">
        <authorList>
            <person name="Rana R."/>
            <person name="Patil P.B."/>
        </authorList>
    </citation>
    <scope>NUCLEOTIDE SEQUENCE</scope>
    <source>
        <strain evidence="6">PPL560</strain>
    </source>
</reference>
<keyword evidence="2" id="KW-0805">Transcription regulation</keyword>
<dbReference type="GO" id="GO:0003700">
    <property type="term" value="F:DNA-binding transcription factor activity"/>
    <property type="evidence" value="ECO:0007669"/>
    <property type="project" value="InterPro"/>
</dbReference>
<evidence type="ECO:0000313" key="8">
    <source>
        <dbReference type="Proteomes" id="UP001430647"/>
    </source>
</evidence>
<feature type="domain" description="HTH lysR-type" evidence="5">
    <location>
        <begin position="3"/>
        <end position="60"/>
    </location>
</feature>
<protein>
    <submittedName>
        <fullName evidence="7">LysR substrate-binding domain-containing protein</fullName>
    </submittedName>
</protein>
<keyword evidence="3" id="KW-0238">DNA-binding</keyword>